<dbReference type="InterPro" id="IPR047656">
    <property type="entry name" value="IS481-like_transpos"/>
</dbReference>
<feature type="domain" description="Integrase catalytic" evidence="2">
    <location>
        <begin position="158"/>
        <end position="334"/>
    </location>
</feature>
<name>A0A840CUK8_9BACT</name>
<protein>
    <submittedName>
        <fullName evidence="3">Transposase InsO family protein</fullName>
    </submittedName>
</protein>
<evidence type="ECO:0000313" key="3">
    <source>
        <dbReference type="EMBL" id="MBB4038369.1"/>
    </source>
</evidence>
<reference evidence="3 4" key="1">
    <citation type="submission" date="2020-08" db="EMBL/GenBank/DDBJ databases">
        <title>Genomic Encyclopedia of Type Strains, Phase IV (KMG-IV): sequencing the most valuable type-strain genomes for metagenomic binning, comparative biology and taxonomic classification.</title>
        <authorList>
            <person name="Goeker M."/>
        </authorList>
    </citation>
    <scope>NUCLEOTIDE SEQUENCE [LARGE SCALE GENOMIC DNA]</scope>
    <source>
        <strain evidence="3 4">DSM 104969</strain>
    </source>
</reference>
<dbReference type="PROSITE" id="PS50994">
    <property type="entry name" value="INTEGRASE"/>
    <property type="match status" value="1"/>
</dbReference>
<dbReference type="Pfam" id="PF13683">
    <property type="entry name" value="rve_3"/>
    <property type="match status" value="1"/>
</dbReference>
<evidence type="ECO:0000256" key="1">
    <source>
        <dbReference type="SAM" id="MobiDB-lite"/>
    </source>
</evidence>
<proteinExistence type="predicted"/>
<dbReference type="Pfam" id="PF13551">
    <property type="entry name" value="HTH_29"/>
    <property type="match status" value="1"/>
</dbReference>
<gene>
    <name evidence="3" type="ORF">GGR21_004308</name>
</gene>
<dbReference type="InterPro" id="IPR009057">
    <property type="entry name" value="Homeodomain-like_sf"/>
</dbReference>
<evidence type="ECO:0000259" key="2">
    <source>
        <dbReference type="PROSITE" id="PS50994"/>
    </source>
</evidence>
<dbReference type="SUPFAM" id="SSF46689">
    <property type="entry name" value="Homeodomain-like"/>
    <property type="match status" value="1"/>
</dbReference>
<dbReference type="InterPro" id="IPR036397">
    <property type="entry name" value="RNaseH_sf"/>
</dbReference>
<dbReference type="AlphaFoldDB" id="A0A840CUK8"/>
<comment type="caution">
    <text evidence="3">The sequence shown here is derived from an EMBL/GenBank/DDBJ whole genome shotgun (WGS) entry which is preliminary data.</text>
</comment>
<organism evidence="3 4">
    <name type="scientific">Dysgonomonas hofstadii</name>
    <dbReference type="NCBI Taxonomy" id="637886"/>
    <lineage>
        <taxon>Bacteria</taxon>
        <taxon>Pseudomonadati</taxon>
        <taxon>Bacteroidota</taxon>
        <taxon>Bacteroidia</taxon>
        <taxon>Bacteroidales</taxon>
        <taxon>Dysgonomonadaceae</taxon>
        <taxon>Dysgonomonas</taxon>
    </lineage>
</organism>
<dbReference type="InterPro" id="IPR012337">
    <property type="entry name" value="RNaseH-like_sf"/>
</dbReference>
<accession>A0A840CUK8</accession>
<keyword evidence="4" id="KW-1185">Reference proteome</keyword>
<dbReference type="InterPro" id="IPR001584">
    <property type="entry name" value="Integrase_cat-core"/>
</dbReference>
<dbReference type="NCBIfam" id="NF033577">
    <property type="entry name" value="transpos_IS481"/>
    <property type="match status" value="1"/>
</dbReference>
<feature type="region of interest" description="Disordered" evidence="1">
    <location>
        <begin position="355"/>
        <end position="403"/>
    </location>
</feature>
<dbReference type="GO" id="GO:0003676">
    <property type="term" value="F:nucleic acid binding"/>
    <property type="evidence" value="ECO:0007669"/>
    <property type="project" value="InterPro"/>
</dbReference>
<dbReference type="Gene3D" id="3.30.420.10">
    <property type="entry name" value="Ribonuclease H-like superfamily/Ribonuclease H"/>
    <property type="match status" value="1"/>
</dbReference>
<sequence>MSLETKVIKSRLGLLSLAEELGNVSRACKYLGYSRETFYRYKDLFDEGGEQALKDMNRRVPNVKNRIEAHVEERVVAFAIENPAFGQTRASNELKKEGLFVSPCGVRCVWLRHDLETFQKRLKALESKVAQEGLILTESQVVALEKAKEEKVAHGEIETHHPGFLGAQDTYYVGYIKGVGKIFQQTFIDTYSKVATAKLYDRKLALVAADMLNDRVIPMYDQYGIPLMRILTDRGTEYCGAREHHEFQLYLAIEDIDHTKTKAKSPQTNGICERFHRTMQDEFYATAFRKKIYNTIDELQADLDIWLEYYNNERPHTGKHCYGKTPMQTWNDSLHLANDKLLSNHYQNVVSLPLSGQEETGSAEEQPVSNNLTDWNGLGGPKSPSNYLTIPRNYGLEKPNIKP</sequence>
<dbReference type="EMBL" id="JACIEP010000041">
    <property type="protein sequence ID" value="MBB4038369.1"/>
    <property type="molecule type" value="Genomic_DNA"/>
</dbReference>
<dbReference type="SUPFAM" id="SSF53098">
    <property type="entry name" value="Ribonuclease H-like"/>
    <property type="match status" value="1"/>
</dbReference>
<dbReference type="Proteomes" id="UP000555103">
    <property type="component" value="Unassembled WGS sequence"/>
</dbReference>
<dbReference type="GO" id="GO:0015074">
    <property type="term" value="P:DNA integration"/>
    <property type="evidence" value="ECO:0007669"/>
    <property type="project" value="InterPro"/>
</dbReference>
<evidence type="ECO:0000313" key="4">
    <source>
        <dbReference type="Proteomes" id="UP000555103"/>
    </source>
</evidence>